<dbReference type="EMBL" id="JACOOJ010000010">
    <property type="protein sequence ID" value="MBC5632684.1"/>
    <property type="molecule type" value="Genomic_DNA"/>
</dbReference>
<protein>
    <submittedName>
        <fullName evidence="2">GNAT family N-acetyltransferase</fullName>
    </submittedName>
</protein>
<evidence type="ECO:0000259" key="1">
    <source>
        <dbReference type="PROSITE" id="PS51186"/>
    </source>
</evidence>
<organism evidence="2 3">
    <name type="scientific">Parabacteroides hominis</name>
    <dbReference type="NCBI Taxonomy" id="2763057"/>
    <lineage>
        <taxon>Bacteria</taxon>
        <taxon>Pseudomonadati</taxon>
        <taxon>Bacteroidota</taxon>
        <taxon>Bacteroidia</taxon>
        <taxon>Bacteroidales</taxon>
        <taxon>Tannerellaceae</taxon>
        <taxon>Parabacteroides</taxon>
    </lineage>
</organism>
<proteinExistence type="predicted"/>
<dbReference type="InterPro" id="IPR000182">
    <property type="entry name" value="GNAT_dom"/>
</dbReference>
<dbReference type="InterPro" id="IPR016181">
    <property type="entry name" value="Acyl_CoA_acyltransferase"/>
</dbReference>
<dbReference type="PROSITE" id="PS51186">
    <property type="entry name" value="GNAT"/>
    <property type="match status" value="1"/>
</dbReference>
<reference evidence="2 3" key="1">
    <citation type="submission" date="2020-08" db="EMBL/GenBank/DDBJ databases">
        <title>Genome public.</title>
        <authorList>
            <person name="Liu C."/>
            <person name="Sun Q."/>
        </authorList>
    </citation>
    <scope>NUCLEOTIDE SEQUENCE [LARGE SCALE GENOMIC DNA]</scope>
    <source>
        <strain evidence="2 3">NSJ-79</strain>
    </source>
</reference>
<comment type="caution">
    <text evidence="2">The sequence shown here is derived from an EMBL/GenBank/DDBJ whole genome shotgun (WGS) entry which is preliminary data.</text>
</comment>
<accession>A0ABR7DMM0</accession>
<gene>
    <name evidence="2" type="ORF">H8S65_07875</name>
</gene>
<dbReference type="CDD" id="cd04301">
    <property type="entry name" value="NAT_SF"/>
    <property type="match status" value="1"/>
</dbReference>
<dbReference type="Proteomes" id="UP000651475">
    <property type="component" value="Unassembled WGS sequence"/>
</dbReference>
<name>A0ABR7DMM0_9BACT</name>
<keyword evidence="3" id="KW-1185">Reference proteome</keyword>
<dbReference type="Gene3D" id="3.40.630.30">
    <property type="match status" value="1"/>
</dbReference>
<sequence>MNRIIIKMERLDLKDVLDFFILTTNDFPDFNDDHFLESRAKKISNLADFITCRTLSGNLIGMIAFYMNRPPLCYITHVSLLGGYKGQGLFKEMYDFLERKVSLNGYTLMKLEVLKSNISAINSYCNCGFKIIDNDSSERFFMVKEI</sequence>
<dbReference type="SUPFAM" id="SSF55729">
    <property type="entry name" value="Acyl-CoA N-acyltransferases (Nat)"/>
    <property type="match status" value="1"/>
</dbReference>
<evidence type="ECO:0000313" key="2">
    <source>
        <dbReference type="EMBL" id="MBC5632684.1"/>
    </source>
</evidence>
<feature type="domain" description="N-acetyltransferase" evidence="1">
    <location>
        <begin position="6"/>
        <end position="146"/>
    </location>
</feature>
<dbReference type="Pfam" id="PF00583">
    <property type="entry name" value="Acetyltransf_1"/>
    <property type="match status" value="1"/>
</dbReference>
<evidence type="ECO:0000313" key="3">
    <source>
        <dbReference type="Proteomes" id="UP000651475"/>
    </source>
</evidence>
<dbReference type="RefSeq" id="WP_186929443.1">
    <property type="nucleotide sequence ID" value="NZ_JACOOJ010000010.1"/>
</dbReference>